<gene>
    <name evidence="8" type="ORF">C8Q69DRAFT_505769</name>
</gene>
<dbReference type="AlphaFoldDB" id="A0A443HYG4"/>
<proteinExistence type="inferred from homology"/>
<dbReference type="RefSeq" id="XP_028486532.1">
    <property type="nucleotide sequence ID" value="XM_028632737.1"/>
</dbReference>
<dbReference type="VEuPathDB" id="FungiDB:C8Q69DRAFT_505769"/>
<dbReference type="GO" id="GO:0005778">
    <property type="term" value="C:peroxisomal membrane"/>
    <property type="evidence" value="ECO:0007669"/>
    <property type="project" value="TreeGrafter"/>
</dbReference>
<dbReference type="PANTHER" id="PTHR11266:SF80">
    <property type="entry name" value="PEROXISOMAL MEMBRANE PROTEIN 2"/>
    <property type="match status" value="1"/>
</dbReference>
<dbReference type="PANTHER" id="PTHR11266">
    <property type="entry name" value="PEROXISOMAL MEMBRANE PROTEIN 2, PXMP2 MPV17"/>
    <property type="match status" value="1"/>
</dbReference>
<keyword evidence="9" id="KW-1185">Reference proteome</keyword>
<evidence type="ECO:0000256" key="3">
    <source>
        <dbReference type="ARBA" id="ARBA00022692"/>
    </source>
</evidence>
<keyword evidence="4 6" id="KW-1133">Transmembrane helix</keyword>
<comment type="caution">
    <text evidence="8">The sequence shown here is derived from an EMBL/GenBank/DDBJ whole genome shotgun (WGS) entry which is preliminary data.</text>
</comment>
<comment type="subcellular location">
    <subcellularLocation>
        <location evidence="1">Membrane</location>
        <topology evidence="1">Multi-pass membrane protein</topology>
    </subcellularLocation>
</comment>
<dbReference type="Proteomes" id="UP000283841">
    <property type="component" value="Unassembled WGS sequence"/>
</dbReference>
<dbReference type="InterPro" id="IPR007248">
    <property type="entry name" value="Mpv17_PMP22"/>
</dbReference>
<dbReference type="STRING" id="264951.A0A443HYG4"/>
<dbReference type="GeneID" id="39602014"/>
<sequence length="221" mass="24285">MLSPLGVTLIQSAILNAFSNILAQLIDQYKHGKPLSLNVIALIQFVTYAVIIVPMNFSWQRYVEAKFPGFPSTAGWRRGRASPPSSSSVVSSSPAFFTTPTAPPPDVLPRKEKPARDAVPATGSNSGMRNFIIKFMLDQTIAGFVNIVIFIFLINLLKGANLSTIWDLICEDFWPITVARSKFRPVVSILMYTVVPVDRRVVFGSACGVIWGVYLSLYAAV</sequence>
<evidence type="ECO:0000256" key="5">
    <source>
        <dbReference type="ARBA" id="ARBA00023136"/>
    </source>
</evidence>
<keyword evidence="5 6" id="KW-0472">Membrane</keyword>
<evidence type="ECO:0000256" key="7">
    <source>
        <dbReference type="SAM" id="MobiDB-lite"/>
    </source>
</evidence>
<organism evidence="8 9">
    <name type="scientific">Byssochlamys spectabilis</name>
    <name type="common">Paecilomyces variotii</name>
    <dbReference type="NCBI Taxonomy" id="264951"/>
    <lineage>
        <taxon>Eukaryota</taxon>
        <taxon>Fungi</taxon>
        <taxon>Dikarya</taxon>
        <taxon>Ascomycota</taxon>
        <taxon>Pezizomycotina</taxon>
        <taxon>Eurotiomycetes</taxon>
        <taxon>Eurotiomycetidae</taxon>
        <taxon>Eurotiales</taxon>
        <taxon>Thermoascaceae</taxon>
        <taxon>Paecilomyces</taxon>
    </lineage>
</organism>
<evidence type="ECO:0000256" key="6">
    <source>
        <dbReference type="RuleBase" id="RU363053"/>
    </source>
</evidence>
<reference evidence="8 9" key="1">
    <citation type="journal article" date="2018" name="Front. Microbiol.">
        <title>Genomic and genetic insights into a cosmopolitan fungus, Paecilomyces variotii (Eurotiales).</title>
        <authorList>
            <person name="Urquhart A.S."/>
            <person name="Mondo S.J."/>
            <person name="Makela M.R."/>
            <person name="Hane J.K."/>
            <person name="Wiebenga A."/>
            <person name="He G."/>
            <person name="Mihaltcheva S."/>
            <person name="Pangilinan J."/>
            <person name="Lipzen A."/>
            <person name="Barry K."/>
            <person name="de Vries R.P."/>
            <person name="Grigoriev I.V."/>
            <person name="Idnurm A."/>
        </authorList>
    </citation>
    <scope>NUCLEOTIDE SEQUENCE [LARGE SCALE GENOMIC DNA]</scope>
    <source>
        <strain evidence="8 9">CBS 101075</strain>
    </source>
</reference>
<feature type="compositionally biased region" description="Low complexity" evidence="7">
    <location>
        <begin position="82"/>
        <end position="100"/>
    </location>
</feature>
<name>A0A443HYG4_BYSSP</name>
<evidence type="ECO:0000256" key="2">
    <source>
        <dbReference type="ARBA" id="ARBA00006824"/>
    </source>
</evidence>
<dbReference type="OrthoDB" id="10267969at2759"/>
<dbReference type="Pfam" id="PF04117">
    <property type="entry name" value="Mpv17_PMP22"/>
    <property type="match status" value="1"/>
</dbReference>
<evidence type="ECO:0000256" key="1">
    <source>
        <dbReference type="ARBA" id="ARBA00004141"/>
    </source>
</evidence>
<evidence type="ECO:0000313" key="8">
    <source>
        <dbReference type="EMBL" id="RWQ96887.1"/>
    </source>
</evidence>
<evidence type="ECO:0000256" key="4">
    <source>
        <dbReference type="ARBA" id="ARBA00022989"/>
    </source>
</evidence>
<feature type="transmembrane region" description="Helical" evidence="6">
    <location>
        <begin position="39"/>
        <end position="57"/>
    </location>
</feature>
<feature type="region of interest" description="Disordered" evidence="7">
    <location>
        <begin position="74"/>
        <end position="122"/>
    </location>
</feature>
<comment type="similarity">
    <text evidence="2 6">Belongs to the peroxisomal membrane protein PXMP2/4 family.</text>
</comment>
<evidence type="ECO:0000313" key="9">
    <source>
        <dbReference type="Proteomes" id="UP000283841"/>
    </source>
</evidence>
<keyword evidence="3 6" id="KW-0812">Transmembrane</keyword>
<dbReference type="EMBL" id="RCNU01000003">
    <property type="protein sequence ID" value="RWQ96887.1"/>
    <property type="molecule type" value="Genomic_DNA"/>
</dbReference>
<protein>
    <submittedName>
        <fullName evidence="8">Putative peroxisomal membrane protein 2, pxmp2</fullName>
    </submittedName>
</protein>
<feature type="transmembrane region" description="Helical" evidence="6">
    <location>
        <begin position="135"/>
        <end position="157"/>
    </location>
</feature>
<feature type="transmembrane region" description="Helical" evidence="6">
    <location>
        <begin position="201"/>
        <end position="220"/>
    </location>
</feature>
<accession>A0A443HYG4</accession>